<comment type="caution">
    <text evidence="1">The sequence shown here is derived from an EMBL/GenBank/DDBJ whole genome shotgun (WGS) entry which is preliminary data.</text>
</comment>
<organism evidence="1 2">
    <name type="scientific">Stieleria varia</name>
    <dbReference type="NCBI Taxonomy" id="2528005"/>
    <lineage>
        <taxon>Bacteria</taxon>
        <taxon>Pseudomonadati</taxon>
        <taxon>Planctomycetota</taxon>
        <taxon>Planctomycetia</taxon>
        <taxon>Pirellulales</taxon>
        <taxon>Pirellulaceae</taxon>
        <taxon>Stieleria</taxon>
    </lineage>
</organism>
<dbReference type="OrthoDB" id="266475at2"/>
<name>A0A5C6A5R4_9BACT</name>
<protein>
    <submittedName>
        <fullName evidence="1">Uncharacterized protein</fullName>
    </submittedName>
</protein>
<evidence type="ECO:0000313" key="1">
    <source>
        <dbReference type="EMBL" id="TWT94401.1"/>
    </source>
</evidence>
<sequence>MAASEAETENIEFKISESDQDQNGFVSIWNIASATCDGDVEATRSLASKLLNFLCKRDCDFIVCSSADAEYLDQKFEKDKKILYDWKPESEHVDILAQHAEVPAKAFMSFLATHKFNPDTKYNPRRADRVEWFTSRWSIG</sequence>
<keyword evidence="2" id="KW-1185">Reference proteome</keyword>
<proteinExistence type="predicted"/>
<gene>
    <name evidence="1" type="ORF">Pla52n_52220</name>
</gene>
<evidence type="ECO:0000313" key="2">
    <source>
        <dbReference type="Proteomes" id="UP000320176"/>
    </source>
</evidence>
<dbReference type="EMBL" id="SJPN01000007">
    <property type="protein sequence ID" value="TWT94401.1"/>
    <property type="molecule type" value="Genomic_DNA"/>
</dbReference>
<dbReference type="RefSeq" id="WP_146522275.1">
    <property type="nucleotide sequence ID" value="NZ_CP151726.1"/>
</dbReference>
<reference evidence="1 2" key="1">
    <citation type="submission" date="2019-02" db="EMBL/GenBank/DDBJ databases">
        <title>Deep-cultivation of Planctomycetes and their phenomic and genomic characterization uncovers novel biology.</title>
        <authorList>
            <person name="Wiegand S."/>
            <person name="Jogler M."/>
            <person name="Boedeker C."/>
            <person name="Pinto D."/>
            <person name="Vollmers J."/>
            <person name="Rivas-Marin E."/>
            <person name="Kohn T."/>
            <person name="Peeters S.H."/>
            <person name="Heuer A."/>
            <person name="Rast P."/>
            <person name="Oberbeckmann S."/>
            <person name="Bunk B."/>
            <person name="Jeske O."/>
            <person name="Meyerdierks A."/>
            <person name="Storesund J.E."/>
            <person name="Kallscheuer N."/>
            <person name="Luecker S."/>
            <person name="Lage O.M."/>
            <person name="Pohl T."/>
            <person name="Merkel B.J."/>
            <person name="Hornburger P."/>
            <person name="Mueller R.-W."/>
            <person name="Bruemmer F."/>
            <person name="Labrenz M."/>
            <person name="Spormann A.M."/>
            <person name="Op Den Camp H."/>
            <person name="Overmann J."/>
            <person name="Amann R."/>
            <person name="Jetten M.S.M."/>
            <person name="Mascher T."/>
            <person name="Medema M.H."/>
            <person name="Devos D.P."/>
            <person name="Kaster A.-K."/>
            <person name="Ovreas L."/>
            <person name="Rohde M."/>
            <person name="Galperin M.Y."/>
            <person name="Jogler C."/>
        </authorList>
    </citation>
    <scope>NUCLEOTIDE SEQUENCE [LARGE SCALE GENOMIC DNA]</scope>
    <source>
        <strain evidence="1 2">Pla52n</strain>
    </source>
</reference>
<accession>A0A5C6A5R4</accession>
<dbReference type="Proteomes" id="UP000320176">
    <property type="component" value="Unassembled WGS sequence"/>
</dbReference>
<dbReference type="AlphaFoldDB" id="A0A5C6A5R4"/>